<dbReference type="Proteomes" id="UP000887565">
    <property type="component" value="Unplaced"/>
</dbReference>
<dbReference type="AlphaFoldDB" id="A0A915JZQ5"/>
<proteinExistence type="predicted"/>
<evidence type="ECO:0000313" key="1">
    <source>
        <dbReference type="Proteomes" id="UP000887565"/>
    </source>
</evidence>
<reference evidence="2" key="1">
    <citation type="submission" date="2022-11" db="UniProtKB">
        <authorList>
            <consortium name="WormBaseParasite"/>
        </authorList>
    </citation>
    <scope>IDENTIFICATION</scope>
</reference>
<name>A0A915JZQ5_ROMCU</name>
<evidence type="ECO:0000313" key="2">
    <source>
        <dbReference type="WBParaSite" id="nRc.2.0.1.t31996-RA"/>
    </source>
</evidence>
<sequence>MTAIMKNVSHGKALKNTHPVPDNKARAINLNPEIITTTALTDPQAATVHRPCNINQQAFGATPTSPAPTTQKIAFGSNGKMPNEIIPKILATNPTLRSLCQQMFEPTLTISAASMIGDHAMVHHPKEVHTIPAAPKIIFMK</sequence>
<keyword evidence="1" id="KW-1185">Reference proteome</keyword>
<accession>A0A915JZQ5</accession>
<organism evidence="1 2">
    <name type="scientific">Romanomermis culicivorax</name>
    <name type="common">Nematode worm</name>
    <dbReference type="NCBI Taxonomy" id="13658"/>
    <lineage>
        <taxon>Eukaryota</taxon>
        <taxon>Metazoa</taxon>
        <taxon>Ecdysozoa</taxon>
        <taxon>Nematoda</taxon>
        <taxon>Enoplea</taxon>
        <taxon>Dorylaimia</taxon>
        <taxon>Mermithida</taxon>
        <taxon>Mermithoidea</taxon>
        <taxon>Mermithidae</taxon>
        <taxon>Romanomermis</taxon>
    </lineage>
</organism>
<dbReference type="WBParaSite" id="nRc.2.0.1.t31996-RA">
    <property type="protein sequence ID" value="nRc.2.0.1.t31996-RA"/>
    <property type="gene ID" value="nRc.2.0.1.g31996"/>
</dbReference>
<protein>
    <submittedName>
        <fullName evidence="2">Uncharacterized protein</fullName>
    </submittedName>
</protein>